<evidence type="ECO:0000313" key="3">
    <source>
        <dbReference type="Proteomes" id="UP000249467"/>
    </source>
</evidence>
<dbReference type="Proteomes" id="UP000249467">
    <property type="component" value="Unassembled WGS sequence"/>
</dbReference>
<dbReference type="InterPro" id="IPR027417">
    <property type="entry name" value="P-loop_NTPase"/>
</dbReference>
<evidence type="ECO:0000259" key="1">
    <source>
        <dbReference type="Pfam" id="PF13304"/>
    </source>
</evidence>
<name>A0A2W4WG11_9CYAN</name>
<reference evidence="2 3" key="1">
    <citation type="submission" date="2018-04" db="EMBL/GenBank/DDBJ databases">
        <authorList>
            <person name="Go L.Y."/>
            <person name="Mitchell J.A."/>
        </authorList>
    </citation>
    <scope>NUCLEOTIDE SEQUENCE [LARGE SCALE GENOMIC DNA]</scope>
    <source>
        <strain evidence="2">ULC066bin1</strain>
    </source>
</reference>
<protein>
    <submittedName>
        <fullName evidence="2">Chromosome segregation protein SMC</fullName>
    </submittedName>
</protein>
<dbReference type="AlphaFoldDB" id="A0A2W4WG11"/>
<dbReference type="PIRSF" id="PIRSF029347">
    <property type="entry name" value="RecF"/>
    <property type="match status" value="1"/>
</dbReference>
<comment type="caution">
    <text evidence="2">The sequence shown here is derived from an EMBL/GenBank/DDBJ whole genome shotgun (WGS) entry which is preliminary data.</text>
</comment>
<dbReference type="Pfam" id="PF13304">
    <property type="entry name" value="AAA_21"/>
    <property type="match status" value="1"/>
</dbReference>
<accession>A0A2W4WG11</accession>
<evidence type="ECO:0000313" key="2">
    <source>
        <dbReference type="EMBL" id="PZO40869.1"/>
    </source>
</evidence>
<dbReference type="InterPro" id="IPR014555">
    <property type="entry name" value="RecF-like"/>
</dbReference>
<dbReference type="GO" id="GO:0005524">
    <property type="term" value="F:ATP binding"/>
    <property type="evidence" value="ECO:0007669"/>
    <property type="project" value="InterPro"/>
</dbReference>
<dbReference type="SUPFAM" id="SSF52540">
    <property type="entry name" value="P-loop containing nucleoside triphosphate hydrolases"/>
    <property type="match status" value="1"/>
</dbReference>
<dbReference type="InterPro" id="IPR003959">
    <property type="entry name" value="ATPase_AAA_core"/>
</dbReference>
<dbReference type="PANTHER" id="PTHR40396">
    <property type="entry name" value="ATPASE-LIKE PROTEIN"/>
    <property type="match status" value="1"/>
</dbReference>
<organism evidence="2 3">
    <name type="scientific">Pseudanabaena frigida</name>
    <dbReference type="NCBI Taxonomy" id="945775"/>
    <lineage>
        <taxon>Bacteria</taxon>
        <taxon>Bacillati</taxon>
        <taxon>Cyanobacteriota</taxon>
        <taxon>Cyanophyceae</taxon>
        <taxon>Pseudanabaenales</taxon>
        <taxon>Pseudanabaenaceae</taxon>
        <taxon>Pseudanabaena</taxon>
    </lineage>
</organism>
<dbReference type="GO" id="GO:0016887">
    <property type="term" value="F:ATP hydrolysis activity"/>
    <property type="evidence" value="ECO:0007669"/>
    <property type="project" value="InterPro"/>
</dbReference>
<proteinExistence type="predicted"/>
<reference evidence="2 3" key="2">
    <citation type="submission" date="2018-06" db="EMBL/GenBank/DDBJ databases">
        <title>Metagenomic assembly of (sub)arctic Cyanobacteria and their associated microbiome from non-axenic cultures.</title>
        <authorList>
            <person name="Baurain D."/>
        </authorList>
    </citation>
    <scope>NUCLEOTIDE SEQUENCE [LARGE SCALE GENOMIC DNA]</scope>
    <source>
        <strain evidence="2">ULC066bin1</strain>
    </source>
</reference>
<dbReference type="PANTHER" id="PTHR40396:SF1">
    <property type="entry name" value="ATPASE AAA-TYPE CORE DOMAIN-CONTAINING PROTEIN"/>
    <property type="match status" value="1"/>
</dbReference>
<feature type="domain" description="ATPase AAA-type core" evidence="1">
    <location>
        <begin position="23"/>
        <end position="330"/>
    </location>
</feature>
<sequence>MLTKLKVQHYKSLFDTEIDLEPLTVFIGPNGSGKSNICEALVVLSGFLQRFTNTDFLQKIRDNVGVTAYIKEFFSQSLQSISKNQPSIESKFWHGKLDFLFFTVITLKENMSESSKLVELSVSFNYQQQNIVINLLENGVNKLKVEDSWLYPLKNLVSNDYPDSPVADDLRKICIYDFAPFNLSNESTSTVSMERTGEGIAYALADILFSNRKSFDELEERLRILVPNIQRIALLRGENQTFSLQLVDKYSEHPIPASDISDGTLRILAFLAALYQEDTPSIICFEEIENGVHPWLLHKMMELLKLVSTEGITGKPVQVLITTHSPTLLNYIEPHQVRAVELDNEGKTQVHNLPTDSVRFQKALEAYDGSLGELWFTNQFGGNPA</sequence>
<dbReference type="EMBL" id="QBML01000013">
    <property type="protein sequence ID" value="PZO40869.1"/>
    <property type="molecule type" value="Genomic_DNA"/>
</dbReference>
<gene>
    <name evidence="2" type="ORF">DCF19_11210</name>
</gene>
<dbReference type="Gene3D" id="3.40.50.300">
    <property type="entry name" value="P-loop containing nucleotide triphosphate hydrolases"/>
    <property type="match status" value="1"/>
</dbReference>